<dbReference type="GO" id="GO:0005829">
    <property type="term" value="C:cytosol"/>
    <property type="evidence" value="ECO:0007669"/>
    <property type="project" value="TreeGrafter"/>
</dbReference>
<organism evidence="4 5">
    <name type="scientific">Haladaptatus pallidirubidus</name>
    <dbReference type="NCBI Taxonomy" id="1008152"/>
    <lineage>
        <taxon>Archaea</taxon>
        <taxon>Methanobacteriati</taxon>
        <taxon>Methanobacteriota</taxon>
        <taxon>Stenosarchaea group</taxon>
        <taxon>Halobacteria</taxon>
        <taxon>Halobacteriales</taxon>
        <taxon>Haladaptataceae</taxon>
        <taxon>Haladaptatus</taxon>
    </lineage>
</organism>
<reference evidence="4 5" key="1">
    <citation type="journal article" date="2019" name="Int. J. Syst. Evol. Microbiol.">
        <title>The Global Catalogue of Microorganisms (GCM) 10K type strain sequencing project: providing services to taxonomists for standard genome sequencing and annotation.</title>
        <authorList>
            <consortium name="The Broad Institute Genomics Platform"/>
            <consortium name="The Broad Institute Genome Sequencing Center for Infectious Disease"/>
            <person name="Wu L."/>
            <person name="Ma J."/>
        </authorList>
    </citation>
    <scope>NUCLEOTIDE SEQUENCE [LARGE SCALE GENOMIC DNA]</scope>
    <source>
        <strain evidence="4 5">JCM 17504</strain>
    </source>
</reference>
<dbReference type="SUPFAM" id="SSF52218">
    <property type="entry name" value="Flavoproteins"/>
    <property type="match status" value="1"/>
</dbReference>
<sequence>MSSLGRAGRSSGKGQPHVVAVCGSRREASYTRRALHEALVGVEAAGSTTELLDLAELDLPPLDPDVDGAGDGDVVRRTIREADAVILGTPMYHGSYSGVLKNALDYCGFDEFENTTVGLLVVSSGPFPTPALTHLRNVCRSLHAWVLPYQAGVPQARTAFDDDEFVDEDLRERVRTLGVRAVEYAAIEPVETRAAQLQEV</sequence>
<name>A0AAV3UPE1_9EURY</name>
<evidence type="ECO:0000313" key="5">
    <source>
        <dbReference type="Proteomes" id="UP001501729"/>
    </source>
</evidence>
<dbReference type="Proteomes" id="UP001501729">
    <property type="component" value="Unassembled WGS sequence"/>
</dbReference>
<dbReference type="Pfam" id="PF03358">
    <property type="entry name" value="FMN_red"/>
    <property type="match status" value="1"/>
</dbReference>
<comment type="caution">
    <text evidence="4">The sequence shown here is derived from an EMBL/GenBank/DDBJ whole genome shotgun (WGS) entry which is preliminary data.</text>
</comment>
<evidence type="ECO:0000259" key="3">
    <source>
        <dbReference type="Pfam" id="PF03358"/>
    </source>
</evidence>
<comment type="similarity">
    <text evidence="2">Belongs to the SsuE family. Isf subfamily.</text>
</comment>
<dbReference type="PANTHER" id="PTHR30543:SF21">
    <property type="entry name" value="NAD(P)H-DEPENDENT FMN REDUCTASE LOT6"/>
    <property type="match status" value="1"/>
</dbReference>
<dbReference type="PANTHER" id="PTHR30543">
    <property type="entry name" value="CHROMATE REDUCTASE"/>
    <property type="match status" value="1"/>
</dbReference>
<evidence type="ECO:0000313" key="4">
    <source>
        <dbReference type="EMBL" id="GAA5060393.1"/>
    </source>
</evidence>
<dbReference type="InterPro" id="IPR005025">
    <property type="entry name" value="FMN_Rdtase-like_dom"/>
</dbReference>
<dbReference type="AlphaFoldDB" id="A0AAV3UPE1"/>
<feature type="domain" description="NADPH-dependent FMN reductase-like" evidence="3">
    <location>
        <begin position="17"/>
        <end position="156"/>
    </location>
</feature>
<accession>A0AAV3UPE1</accession>
<keyword evidence="5" id="KW-1185">Reference proteome</keyword>
<dbReference type="GeneID" id="68613590"/>
<evidence type="ECO:0000256" key="1">
    <source>
        <dbReference type="ARBA" id="ARBA00001966"/>
    </source>
</evidence>
<dbReference type="RefSeq" id="WP_227773400.1">
    <property type="nucleotide sequence ID" value="NZ_BAABKX010000018.1"/>
</dbReference>
<dbReference type="InterPro" id="IPR050712">
    <property type="entry name" value="NAD(P)H-dep_reductase"/>
</dbReference>
<evidence type="ECO:0000256" key="2">
    <source>
        <dbReference type="ARBA" id="ARBA00038292"/>
    </source>
</evidence>
<dbReference type="Gene3D" id="3.40.50.360">
    <property type="match status" value="1"/>
</dbReference>
<gene>
    <name evidence="4" type="ORF">GCM10025751_45480</name>
</gene>
<dbReference type="GO" id="GO:0010181">
    <property type="term" value="F:FMN binding"/>
    <property type="evidence" value="ECO:0007669"/>
    <property type="project" value="TreeGrafter"/>
</dbReference>
<comment type="cofactor">
    <cofactor evidence="1">
        <name>[4Fe-4S] cluster</name>
        <dbReference type="ChEBI" id="CHEBI:49883"/>
    </cofactor>
</comment>
<protein>
    <submittedName>
        <fullName evidence="4">NADPH-dependent FMN reductase</fullName>
    </submittedName>
</protein>
<dbReference type="GO" id="GO:0016491">
    <property type="term" value="F:oxidoreductase activity"/>
    <property type="evidence" value="ECO:0007669"/>
    <property type="project" value="InterPro"/>
</dbReference>
<dbReference type="EMBL" id="BAABKX010000018">
    <property type="protein sequence ID" value="GAA5060393.1"/>
    <property type="molecule type" value="Genomic_DNA"/>
</dbReference>
<dbReference type="InterPro" id="IPR029039">
    <property type="entry name" value="Flavoprotein-like_sf"/>
</dbReference>
<proteinExistence type="inferred from homology"/>